<dbReference type="PANTHER" id="PTHR24559:SF444">
    <property type="entry name" value="REVERSE TRANSCRIPTASE DOMAIN-CONTAINING PROTEIN"/>
    <property type="match status" value="1"/>
</dbReference>
<dbReference type="EMBL" id="SZYD01000007">
    <property type="protein sequence ID" value="KAD5802814.1"/>
    <property type="molecule type" value="Genomic_DNA"/>
</dbReference>
<accession>A0A5N6P0Q3</accession>
<evidence type="ECO:0008006" key="4">
    <source>
        <dbReference type="Google" id="ProtNLM"/>
    </source>
</evidence>
<proteinExistence type="predicted"/>
<gene>
    <name evidence="2" type="ORF">E3N88_14174</name>
</gene>
<dbReference type="Proteomes" id="UP000326396">
    <property type="component" value="Linkage Group LG15"/>
</dbReference>
<dbReference type="CDD" id="cd01647">
    <property type="entry name" value="RT_LTR"/>
    <property type="match status" value="1"/>
</dbReference>
<protein>
    <recommendedName>
        <fullName evidence="4">Reverse transcriptase domain-containing protein</fullName>
    </recommendedName>
</protein>
<dbReference type="Gene3D" id="3.10.10.10">
    <property type="entry name" value="HIV Type 1 Reverse Transcriptase, subunit A, domain 1"/>
    <property type="match status" value="1"/>
</dbReference>
<dbReference type="PANTHER" id="PTHR24559">
    <property type="entry name" value="TRANSPOSON TY3-I GAG-POL POLYPROTEIN"/>
    <property type="match status" value="1"/>
</dbReference>
<dbReference type="InterPro" id="IPR053134">
    <property type="entry name" value="RNA-dir_DNA_polymerase"/>
</dbReference>
<dbReference type="AlphaFoldDB" id="A0A5N6P0Q3"/>
<organism evidence="2 3">
    <name type="scientific">Mikania micrantha</name>
    <name type="common">bitter vine</name>
    <dbReference type="NCBI Taxonomy" id="192012"/>
    <lineage>
        <taxon>Eukaryota</taxon>
        <taxon>Viridiplantae</taxon>
        <taxon>Streptophyta</taxon>
        <taxon>Embryophyta</taxon>
        <taxon>Tracheophyta</taxon>
        <taxon>Spermatophyta</taxon>
        <taxon>Magnoliopsida</taxon>
        <taxon>eudicotyledons</taxon>
        <taxon>Gunneridae</taxon>
        <taxon>Pentapetalae</taxon>
        <taxon>asterids</taxon>
        <taxon>campanulids</taxon>
        <taxon>Asterales</taxon>
        <taxon>Asteraceae</taxon>
        <taxon>Asteroideae</taxon>
        <taxon>Heliantheae alliance</taxon>
        <taxon>Eupatorieae</taxon>
        <taxon>Mikania</taxon>
    </lineage>
</organism>
<name>A0A5N6P0Q3_9ASTR</name>
<reference evidence="2 3" key="1">
    <citation type="submission" date="2019-05" db="EMBL/GenBank/DDBJ databases">
        <title>Mikania micrantha, genome provides insights into the molecular mechanism of rapid growth.</title>
        <authorList>
            <person name="Liu B."/>
        </authorList>
    </citation>
    <scope>NUCLEOTIDE SEQUENCE [LARGE SCALE GENOMIC DNA]</scope>
    <source>
        <strain evidence="2">NLD-2019</strain>
        <tissue evidence="2">Leaf</tissue>
    </source>
</reference>
<comment type="caution">
    <text evidence="2">The sequence shown here is derived from an EMBL/GenBank/DDBJ whole genome shotgun (WGS) entry which is preliminary data.</text>
</comment>
<evidence type="ECO:0000313" key="2">
    <source>
        <dbReference type="EMBL" id="KAD5802814.1"/>
    </source>
</evidence>
<dbReference type="OrthoDB" id="1165732at2759"/>
<dbReference type="SUPFAM" id="SSF56672">
    <property type="entry name" value="DNA/RNA polymerases"/>
    <property type="match status" value="1"/>
</dbReference>
<evidence type="ECO:0000256" key="1">
    <source>
        <dbReference type="SAM" id="MobiDB-lite"/>
    </source>
</evidence>
<keyword evidence="3" id="KW-1185">Reference proteome</keyword>
<feature type="region of interest" description="Disordered" evidence="1">
    <location>
        <begin position="1"/>
        <end position="22"/>
    </location>
</feature>
<sequence>MSCEGSPREMGSPPMQNGLANTSAGSAMSRKFVNKSEGSGLLELYEVPLILRRPFLATARALIDVCSGKLTLRVYDEEVTFDIGRSMRHPQSQDDSLYFIDVVDSCMSDPSHDACVVEVFDSQLLGGEDVDPVTEGRFDEEMVALLSHDPPPQDELKELPGHLEYAFLDGESRLPVIISSALTSGEKAKLLEVLKVHKKAIAWKIMDIKGINPSFCTHKILMEEDFKPVVQHQRRLNPNMQDVVKKEVIKLLDAGLIYPISDSPWVSPVQVVPKKGGMTVITNERNELIPTRTVTGWRVCIDYRKLNDATRKDHFPLPFIDQMLERLSGKMYYCFLDGFSGYFQIPIAPED</sequence>
<dbReference type="InterPro" id="IPR043502">
    <property type="entry name" value="DNA/RNA_pol_sf"/>
</dbReference>
<evidence type="ECO:0000313" key="3">
    <source>
        <dbReference type="Proteomes" id="UP000326396"/>
    </source>
</evidence>